<evidence type="ECO:0000313" key="4">
    <source>
        <dbReference type="Proteomes" id="UP001595846"/>
    </source>
</evidence>
<dbReference type="Pfam" id="PF12706">
    <property type="entry name" value="Lactamase_B_2"/>
    <property type="match status" value="1"/>
</dbReference>
<dbReference type="InterPro" id="IPR050698">
    <property type="entry name" value="MBL"/>
</dbReference>
<comment type="caution">
    <text evidence="3">The sequence shown here is derived from an EMBL/GenBank/DDBJ whole genome shotgun (WGS) entry which is preliminary data.</text>
</comment>
<organism evidence="3 4">
    <name type="scientific">Halovivax cerinus</name>
    <dbReference type="NCBI Taxonomy" id="1487865"/>
    <lineage>
        <taxon>Archaea</taxon>
        <taxon>Methanobacteriati</taxon>
        <taxon>Methanobacteriota</taxon>
        <taxon>Stenosarchaea group</taxon>
        <taxon>Halobacteria</taxon>
        <taxon>Halobacteriales</taxon>
        <taxon>Natrialbaceae</taxon>
        <taxon>Halovivax</taxon>
    </lineage>
</organism>
<keyword evidence="4" id="KW-1185">Reference proteome</keyword>
<reference evidence="3 4" key="1">
    <citation type="journal article" date="2019" name="Int. J. Syst. Evol. Microbiol.">
        <title>The Global Catalogue of Microorganisms (GCM) 10K type strain sequencing project: providing services to taxonomists for standard genome sequencing and annotation.</title>
        <authorList>
            <consortium name="The Broad Institute Genomics Platform"/>
            <consortium name="The Broad Institute Genome Sequencing Center for Infectious Disease"/>
            <person name="Wu L."/>
            <person name="Ma J."/>
        </authorList>
    </citation>
    <scope>NUCLEOTIDE SEQUENCE [LARGE SCALE GENOMIC DNA]</scope>
    <source>
        <strain evidence="3 4">IBRC-M 10256</strain>
    </source>
</reference>
<evidence type="ECO:0000313" key="3">
    <source>
        <dbReference type="EMBL" id="MFC3960188.1"/>
    </source>
</evidence>
<feature type="region of interest" description="Disordered" evidence="1">
    <location>
        <begin position="415"/>
        <end position="503"/>
    </location>
</feature>
<dbReference type="InterPro" id="IPR001279">
    <property type="entry name" value="Metallo-B-lactamas"/>
</dbReference>
<dbReference type="AlphaFoldDB" id="A0ABD5NTV7"/>
<sequence>MDVSFQHTNVGRGNESTLLRFTTRDGRRACVLVDAGDDVDVTDVLDDDEYLTAILLTHAHIDHYRSLARNVVHGAPVYATPATAALVERALPEATKDNDVGPVDRAIEALTPITDWVDVLPEVAVRPVPAGHAPGAAGFVCRFADDRTQLGPDDNHVVITGDFTRRDCAGFGGFPGAFPFAVDTLILNAPTNDGYEAALQDAVRTVLERAYGGSHVVAAAGSLAGLHLARLLEAIVDRIDRPVPITAVGQTAKLCDAIDWAPSTVDRRAVFERPSDVLTPGGITICGPADPVRGSAARLFDAIADDPAALFVQLTPDDAGVTDGQRCTTRSFDCSNHPSRQTVDGLIARLAPRQVVVSHAGLRTLKSYQRDLEDCFVWGSADRGRHRLYEDGSWAEPAWLGDGAVRTIHRKHRRRLEENPPCEDTSLPAVAPGPVDPTSEGIDVDALRDRFGVEITNPYAERRQPSTSADADPLEGGVPDADAPPAAGGGTATRSDDDSDTMVVTYDDADGSVADTRLRVAGAAERDAPVDGDAVIESSSTDGPSFSGGSSDPSDVDLTDWTGERPERFEAAVLDRLDAIERSLPDPEPAPGVVESVPAVVLGGGDDRLLKPLGDVSLDPGERVSIEIRRVSPREVGCETSRQQDGETENEVANVDRGVEGSETPDA</sequence>
<feature type="region of interest" description="Disordered" evidence="1">
    <location>
        <begin position="522"/>
        <end position="561"/>
    </location>
</feature>
<dbReference type="GeneID" id="73901550"/>
<dbReference type="RefSeq" id="WP_256532467.1">
    <property type="nucleotide sequence ID" value="NZ_CP101824.1"/>
</dbReference>
<feature type="domain" description="Metallo-beta-lactamase" evidence="2">
    <location>
        <begin position="27"/>
        <end position="215"/>
    </location>
</feature>
<evidence type="ECO:0000259" key="2">
    <source>
        <dbReference type="SMART" id="SM00849"/>
    </source>
</evidence>
<dbReference type="Proteomes" id="UP001595846">
    <property type="component" value="Unassembled WGS sequence"/>
</dbReference>
<accession>A0ABD5NTV7</accession>
<dbReference type="Gene3D" id="3.60.15.10">
    <property type="entry name" value="Ribonuclease Z/Hydroxyacylglutathione hydrolase-like"/>
    <property type="match status" value="1"/>
</dbReference>
<feature type="compositionally biased region" description="Low complexity" evidence="1">
    <location>
        <begin position="538"/>
        <end position="553"/>
    </location>
</feature>
<name>A0ABD5NTV7_9EURY</name>
<dbReference type="SMART" id="SM00849">
    <property type="entry name" value="Lactamase_B"/>
    <property type="match status" value="1"/>
</dbReference>
<dbReference type="EMBL" id="JBHSAQ010000016">
    <property type="protein sequence ID" value="MFC3960188.1"/>
    <property type="molecule type" value="Genomic_DNA"/>
</dbReference>
<feature type="compositionally biased region" description="Low complexity" evidence="1">
    <location>
        <begin position="476"/>
        <end position="486"/>
    </location>
</feature>
<proteinExistence type="predicted"/>
<feature type="compositionally biased region" description="Basic and acidic residues" evidence="1">
    <location>
        <begin position="634"/>
        <end position="645"/>
    </location>
</feature>
<feature type="region of interest" description="Disordered" evidence="1">
    <location>
        <begin position="634"/>
        <end position="667"/>
    </location>
</feature>
<dbReference type="PANTHER" id="PTHR11203:SF37">
    <property type="entry name" value="INTEGRATOR COMPLEX SUBUNIT 11"/>
    <property type="match status" value="1"/>
</dbReference>
<protein>
    <submittedName>
        <fullName evidence="3">MBL fold metallo-hydrolase</fullName>
    </submittedName>
</protein>
<evidence type="ECO:0000256" key="1">
    <source>
        <dbReference type="SAM" id="MobiDB-lite"/>
    </source>
</evidence>
<dbReference type="InterPro" id="IPR036866">
    <property type="entry name" value="RibonucZ/Hydroxyglut_hydro"/>
</dbReference>
<dbReference type="PANTHER" id="PTHR11203">
    <property type="entry name" value="CLEAVAGE AND POLYADENYLATION SPECIFICITY FACTOR FAMILY MEMBER"/>
    <property type="match status" value="1"/>
</dbReference>
<gene>
    <name evidence="3" type="ORF">ACFOUR_17650</name>
</gene>
<dbReference type="SUPFAM" id="SSF56281">
    <property type="entry name" value="Metallo-hydrolase/oxidoreductase"/>
    <property type="match status" value="1"/>
</dbReference>